<dbReference type="STRING" id="1236973.JCM9157_4576"/>
<evidence type="ECO:0000259" key="2">
    <source>
        <dbReference type="Pfam" id="PF04715"/>
    </source>
</evidence>
<evidence type="ECO:0000313" key="3">
    <source>
        <dbReference type="EMBL" id="GAE37302.1"/>
    </source>
</evidence>
<proteinExistence type="predicted"/>
<gene>
    <name evidence="3" type="ORF">JCM9157_4576</name>
</gene>
<comment type="caution">
    <text evidence="3">The sequence shown here is derived from an EMBL/GenBank/DDBJ whole genome shotgun (WGS) entry which is preliminary data.</text>
</comment>
<dbReference type="Gene3D" id="3.60.120.10">
    <property type="entry name" value="Anthranilate synthase"/>
    <property type="match status" value="1"/>
</dbReference>
<dbReference type="InterPro" id="IPR015890">
    <property type="entry name" value="Chorismate_C"/>
</dbReference>
<dbReference type="PANTHER" id="PTHR11236">
    <property type="entry name" value="AMINOBENZOATE/ANTHRANILATE SYNTHASE"/>
    <property type="match status" value="1"/>
</dbReference>
<dbReference type="eggNOG" id="COG0147">
    <property type="taxonomic scope" value="Bacteria"/>
</dbReference>
<dbReference type="Pfam" id="PF04715">
    <property type="entry name" value="Anth_synt_I_N"/>
    <property type="match status" value="1"/>
</dbReference>
<dbReference type="SUPFAM" id="SSF56322">
    <property type="entry name" value="ADC synthase"/>
    <property type="match status" value="1"/>
</dbReference>
<reference evidence="3 4" key="1">
    <citation type="journal article" date="2014" name="Genome Announc.">
        <title>Draft Genome Sequences of Three Alkaliphilic Bacillus Strains, Bacillus wakoensis JCM 9140T, Bacillus akibai JCM 9157T, and Bacillus hemicellulosilyticus JCM 9152T.</title>
        <authorList>
            <person name="Yuki M."/>
            <person name="Oshima K."/>
            <person name="Suda W."/>
            <person name="Oshida Y."/>
            <person name="Kitamura K."/>
            <person name="Iida T."/>
            <person name="Hattori M."/>
            <person name="Ohkuma M."/>
        </authorList>
    </citation>
    <scope>NUCLEOTIDE SEQUENCE [LARGE SCALE GENOMIC DNA]</scope>
    <source>
        <strain evidence="3 4">JCM 9157</strain>
    </source>
</reference>
<dbReference type="Pfam" id="PF00425">
    <property type="entry name" value="Chorismate_bind"/>
    <property type="match status" value="1"/>
</dbReference>
<dbReference type="Proteomes" id="UP000018896">
    <property type="component" value="Unassembled WGS sequence"/>
</dbReference>
<dbReference type="InterPro" id="IPR010118">
    <property type="entry name" value="Para-NH2Bz/anthranilate_synth"/>
</dbReference>
<dbReference type="EMBL" id="BAUV01000064">
    <property type="protein sequence ID" value="GAE37302.1"/>
    <property type="molecule type" value="Genomic_DNA"/>
</dbReference>
<name>W4QZG2_HALA3</name>
<dbReference type="InterPro" id="IPR019999">
    <property type="entry name" value="Anth_synth_I-like"/>
</dbReference>
<dbReference type="PRINTS" id="PR00095">
    <property type="entry name" value="ANTSNTHASEI"/>
</dbReference>
<dbReference type="InterPro" id="IPR006805">
    <property type="entry name" value="Anth_synth_I_N"/>
</dbReference>
<feature type="domain" description="Anthranilate synthase component I N-terminal" evidence="2">
    <location>
        <begin position="41"/>
        <end position="163"/>
    </location>
</feature>
<dbReference type="PANTHER" id="PTHR11236:SF41">
    <property type="entry name" value="AMINODEOXYCHORISMATE SYNTHASE COMPONENT 1"/>
    <property type="match status" value="1"/>
</dbReference>
<accession>W4QZG2</accession>
<feature type="domain" description="Chorismate-utilising enzyme C-terminal" evidence="1">
    <location>
        <begin position="213"/>
        <end position="466"/>
    </location>
</feature>
<dbReference type="GO" id="GO:0000162">
    <property type="term" value="P:L-tryptophan biosynthetic process"/>
    <property type="evidence" value="ECO:0007669"/>
    <property type="project" value="TreeGrafter"/>
</dbReference>
<evidence type="ECO:0000313" key="4">
    <source>
        <dbReference type="Proteomes" id="UP000018896"/>
    </source>
</evidence>
<dbReference type="InterPro" id="IPR005801">
    <property type="entry name" value="ADC_synthase"/>
</dbReference>
<dbReference type="NCBIfam" id="TIGR01824">
    <property type="entry name" value="PabB-clade2"/>
    <property type="match status" value="1"/>
</dbReference>
<protein>
    <submittedName>
        <fullName evidence="3">Para-aminobenzoate synthase</fullName>
    </submittedName>
</protein>
<dbReference type="AlphaFoldDB" id="W4QZG2"/>
<organism evidence="3 4">
    <name type="scientific">Halalkalibacter akibai (strain ATCC 43226 / DSM 21942 / CIP 109018 / JCM 9157 / 1139)</name>
    <name type="common">Bacillus akibai</name>
    <dbReference type="NCBI Taxonomy" id="1236973"/>
    <lineage>
        <taxon>Bacteria</taxon>
        <taxon>Bacillati</taxon>
        <taxon>Bacillota</taxon>
        <taxon>Bacilli</taxon>
        <taxon>Bacillales</taxon>
        <taxon>Bacillaceae</taxon>
        <taxon>Halalkalibacter</taxon>
    </lineage>
</organism>
<keyword evidence="4" id="KW-1185">Reference proteome</keyword>
<evidence type="ECO:0000259" key="1">
    <source>
        <dbReference type="Pfam" id="PF00425"/>
    </source>
</evidence>
<sequence length="489" mass="55511">METEVNALQQENKEPQQRTSVYKSFQMSADQWFNRYLDLSINQPQHVLLESGRGGRYSIIGLKPFAVVSGKSETLTIEMNGRKEIKNGPLLQGLKETLSPYFLPTKKDLPPFQGGAIGYFSYDIVREIEKIPTQAEDDLGLPELYFMLFNDVFIYDHEENKMWVIVHGEFAEKELLEKKASAYVQEWKKDNHIKPTWESVSPQTIEKESSLTEEAFCKAVDKIKNYIASGDVFQVNLSVRQTRPLTTAPLHIYEKLRKLNPSPYMSYFHTPDVQFVSASPELLVKKNGNELSTRPIAGTRSRGKNAEEDQQLANSLINNEKERAEHVMLVDLERNDLGRVSAYGSVEVDELMVIEKYSHVMHIVSNVKGELAEGNDLYDVIRATFPGGTITGAPKIRTMEIIEELEPVRRGIYTGSIGWIGFDENMEFNIAIRTMVCKEGQAHVQAGAGIVIDSIPSNEYKESLKKARALWHALEQSEEELRKRTVSLS</sequence>